<name>A0A271J5P3_9BACT</name>
<protein>
    <recommendedName>
        <fullName evidence="3">DUF1460 domain-containing protein</fullName>
    </recommendedName>
</protein>
<evidence type="ECO:0008006" key="3">
    <source>
        <dbReference type="Google" id="ProtNLM"/>
    </source>
</evidence>
<dbReference type="SUPFAM" id="SSF54001">
    <property type="entry name" value="Cysteine proteinases"/>
    <property type="match status" value="1"/>
</dbReference>
<proteinExistence type="predicted"/>
<reference evidence="1 2" key="1">
    <citation type="submission" date="2016-11" db="EMBL/GenBank/DDBJ databases">
        <title>Study of marine rhodopsin-containing bacteria.</title>
        <authorList>
            <person name="Yoshizawa S."/>
            <person name="Kumagai Y."/>
            <person name="Kogure K."/>
        </authorList>
    </citation>
    <scope>NUCLEOTIDE SEQUENCE [LARGE SCALE GENOMIC DNA]</scope>
    <source>
        <strain evidence="1 2">SAORIC-28</strain>
    </source>
</reference>
<dbReference type="EMBL" id="MQWD01000001">
    <property type="protein sequence ID" value="PAP78743.1"/>
    <property type="molecule type" value="Genomic_DNA"/>
</dbReference>
<keyword evidence="2" id="KW-1185">Reference proteome</keyword>
<evidence type="ECO:0000313" key="1">
    <source>
        <dbReference type="EMBL" id="PAP78743.1"/>
    </source>
</evidence>
<organism evidence="1 2">
    <name type="scientific">Rubrivirga marina</name>
    <dbReference type="NCBI Taxonomy" id="1196024"/>
    <lineage>
        <taxon>Bacteria</taxon>
        <taxon>Pseudomonadati</taxon>
        <taxon>Rhodothermota</taxon>
        <taxon>Rhodothermia</taxon>
        <taxon>Rhodothermales</taxon>
        <taxon>Rubricoccaceae</taxon>
        <taxon>Rubrivirga</taxon>
    </lineage>
</organism>
<dbReference type="Proteomes" id="UP000216339">
    <property type="component" value="Unassembled WGS sequence"/>
</dbReference>
<comment type="caution">
    <text evidence="1">The sequence shown here is derived from an EMBL/GenBank/DDBJ whole genome shotgun (WGS) entry which is preliminary data.</text>
</comment>
<dbReference type="Pfam" id="PF07313">
    <property type="entry name" value="AmiA-like"/>
    <property type="match status" value="1"/>
</dbReference>
<accession>A0A271J5P3</accession>
<dbReference type="Gene3D" id="2.30.260.10">
    <property type="entry name" value="putative xylanase like domain"/>
    <property type="match status" value="1"/>
</dbReference>
<dbReference type="AlphaFoldDB" id="A0A271J5P3"/>
<gene>
    <name evidence="1" type="ORF">BSZ37_10775</name>
</gene>
<dbReference type="InterPro" id="IPR038765">
    <property type="entry name" value="Papain-like_cys_pep_sf"/>
</dbReference>
<dbReference type="InterPro" id="IPR010846">
    <property type="entry name" value="AmiA-like"/>
</dbReference>
<evidence type="ECO:0000313" key="2">
    <source>
        <dbReference type="Proteomes" id="UP000216339"/>
    </source>
</evidence>
<sequence length="277" mass="30055">MVAAAAADAPADTVEAAEQATRATFRQILDDAAAQDVASRPYGEIVQWVGEQLLGVPYRAGMLDAPASETLVVDLTAFDCVLYIENVLSLATAIATGETSYQAYTDGVRTLRYRDGALDGYCSRLHYFSDWIRDNERRGTLQNVTQAIGGQPFEKRLTFMGEHRDAYPKLASDSTYACILDMEASLAGTELFYVPQDRISTVYDSLRPGDIIATATSIGGLDVTHTGFVHKTDAHTGFMHASLSSDRVKISDDLQSYVQGISSQVGVVVVRPLDPRG</sequence>
<dbReference type="Gene3D" id="1.10.3670.10">
    <property type="entry name" value="Putative xylanase like domain"/>
    <property type="match status" value="1"/>
</dbReference>